<dbReference type="Pfam" id="PF00696">
    <property type="entry name" value="AA_kinase"/>
    <property type="match status" value="1"/>
</dbReference>
<dbReference type="PROSITE" id="PS50890">
    <property type="entry name" value="PUA"/>
    <property type="match status" value="1"/>
</dbReference>
<dbReference type="InterPro" id="IPR001048">
    <property type="entry name" value="Asp/Glu/Uridylate_kinase"/>
</dbReference>
<dbReference type="PRINTS" id="PR00474">
    <property type="entry name" value="GLU5KINASE"/>
</dbReference>
<keyword evidence="2" id="KW-0028">Amino-acid biosynthesis</keyword>
<feature type="region of interest" description="Disordered" evidence="8">
    <location>
        <begin position="1"/>
        <end position="21"/>
    </location>
</feature>
<evidence type="ECO:0000256" key="4">
    <source>
        <dbReference type="ARBA" id="ARBA00022679"/>
    </source>
</evidence>
<dbReference type="OrthoDB" id="9804434at2"/>
<dbReference type="GO" id="GO:0005829">
    <property type="term" value="C:cytosol"/>
    <property type="evidence" value="ECO:0007669"/>
    <property type="project" value="TreeGrafter"/>
</dbReference>
<dbReference type="InterPro" id="IPR002478">
    <property type="entry name" value="PUA"/>
</dbReference>
<dbReference type="PANTHER" id="PTHR43654:SF1">
    <property type="entry name" value="ISOPENTENYL PHOSPHATE KINASE"/>
    <property type="match status" value="1"/>
</dbReference>
<protein>
    <submittedName>
        <fullName evidence="10">Glutamate 5-kinase</fullName>
    </submittedName>
</protein>
<evidence type="ECO:0000256" key="6">
    <source>
        <dbReference type="ARBA" id="ARBA00022777"/>
    </source>
</evidence>
<dbReference type="Pfam" id="PF01472">
    <property type="entry name" value="PUA"/>
    <property type="match status" value="1"/>
</dbReference>
<keyword evidence="4" id="KW-0808">Transferase</keyword>
<dbReference type="SUPFAM" id="SSF53633">
    <property type="entry name" value="Carbamate kinase-like"/>
    <property type="match status" value="1"/>
</dbReference>
<dbReference type="SUPFAM" id="SSF88697">
    <property type="entry name" value="PUA domain-like"/>
    <property type="match status" value="1"/>
</dbReference>
<keyword evidence="1" id="KW-0963">Cytoplasm</keyword>
<dbReference type="InterPro" id="IPR005715">
    <property type="entry name" value="Glu_5kinase/COase_Synthase"/>
</dbReference>
<reference evidence="10 11" key="1">
    <citation type="submission" date="2018-02" db="EMBL/GenBank/DDBJ databases">
        <title>Bacteriophage NCPPB3778 and a type I-E CRISPR drive the evolution of the US Biological Select Agent, Rathayibacter toxicus.</title>
        <authorList>
            <person name="Davis E.W.II."/>
            <person name="Tabima J.F."/>
            <person name="Weisberg A.J."/>
            <person name="Lopes L.D."/>
            <person name="Wiseman M.S."/>
            <person name="Wiseman M.S."/>
            <person name="Pupko T."/>
            <person name="Belcher M.S."/>
            <person name="Sechler A.J."/>
            <person name="Tancos M.A."/>
            <person name="Schroeder B.K."/>
            <person name="Murray T.D."/>
            <person name="Luster D.G."/>
            <person name="Schneider W.L."/>
            <person name="Rogers E."/>
            <person name="Andreote F.D."/>
            <person name="Grunwald N.J."/>
            <person name="Putnam M.L."/>
            <person name="Chang J.H."/>
        </authorList>
    </citation>
    <scope>NUCLEOTIDE SEQUENCE [LARGE SCALE GENOMIC DNA]</scope>
    <source>
        <strain evidence="10 11">FH99</strain>
    </source>
</reference>
<feature type="domain" description="PUA" evidence="9">
    <location>
        <begin position="288"/>
        <end position="361"/>
    </location>
</feature>
<evidence type="ECO:0000256" key="3">
    <source>
        <dbReference type="ARBA" id="ARBA00022650"/>
    </source>
</evidence>
<evidence type="ECO:0000256" key="8">
    <source>
        <dbReference type="SAM" id="MobiDB-lite"/>
    </source>
</evidence>
<dbReference type="Proteomes" id="UP000237966">
    <property type="component" value="Unassembled WGS sequence"/>
</dbReference>
<evidence type="ECO:0000313" key="10">
    <source>
        <dbReference type="EMBL" id="PPI15371.1"/>
    </source>
</evidence>
<gene>
    <name evidence="10" type="primary">proB</name>
    <name evidence="10" type="ORF">C5C51_06280</name>
</gene>
<dbReference type="InterPro" id="IPR015947">
    <property type="entry name" value="PUA-like_sf"/>
</dbReference>
<dbReference type="InterPro" id="IPR036974">
    <property type="entry name" value="PUA_sf"/>
</dbReference>
<accession>A0A2S5Y7E3</accession>
<dbReference type="AlphaFoldDB" id="A0A2S5Y7E3"/>
<evidence type="ECO:0000313" key="11">
    <source>
        <dbReference type="Proteomes" id="UP000237966"/>
    </source>
</evidence>
<name>A0A2S5Y7E3_9MICO</name>
<sequence length="463" mass="48029">MEVMLDALPDSLPSSDGTGRVDEVPQRRTLVVKMGSSSVTKQSGPDPVLLGSALESACAAHRLGWDVVLVSSGAVSSGRALFARSQETPVSPRLAAAVGQTVLMGFYRSVAELSGVLAAQILIGESDLASPQQMSHVAEAIRHAFDAGVVPIVNGNDTIDSAGSDNDGVAAALAMLLGADLLLLLTDVSGVFVDSISEGGHAEELTIAELRGIAVRKGGTGRGGIRSKLRAAEVAAHNGVSTRIAGARLTDVILAAIHGPGPGTLVRAVHEHPAIEQRWISGVATARGRVEINLEAERSIVAGSSLFASGIKRVSGDFSGGDVIEVRALSGQLIARGVSRVSSRLVTLVRALQVEEIAQVFVAVLAHAAAPASVPMSLSEERQPLARALACVRGLSTEHARAVAMEIVGLFPAETISSVLGQGAEEAELVSRYTRRVRTLAIVENAHLVVLRASLRTVASHDY</sequence>
<dbReference type="GO" id="GO:0003723">
    <property type="term" value="F:RNA binding"/>
    <property type="evidence" value="ECO:0007669"/>
    <property type="project" value="InterPro"/>
</dbReference>
<evidence type="ECO:0000256" key="7">
    <source>
        <dbReference type="ARBA" id="ARBA00022840"/>
    </source>
</evidence>
<dbReference type="Gene3D" id="2.30.130.10">
    <property type="entry name" value="PUA domain"/>
    <property type="match status" value="1"/>
</dbReference>
<dbReference type="GO" id="GO:0004349">
    <property type="term" value="F:glutamate 5-kinase activity"/>
    <property type="evidence" value="ECO:0007669"/>
    <property type="project" value="TreeGrafter"/>
</dbReference>
<keyword evidence="6 10" id="KW-0418">Kinase</keyword>
<keyword evidence="5" id="KW-0547">Nucleotide-binding</keyword>
<evidence type="ECO:0000259" key="9">
    <source>
        <dbReference type="SMART" id="SM00359"/>
    </source>
</evidence>
<dbReference type="GO" id="GO:0008652">
    <property type="term" value="P:amino acid biosynthetic process"/>
    <property type="evidence" value="ECO:0007669"/>
    <property type="project" value="UniProtKB-KW"/>
</dbReference>
<comment type="caution">
    <text evidence="10">The sequence shown here is derived from an EMBL/GenBank/DDBJ whole genome shotgun (WGS) entry which is preliminary data.</text>
</comment>
<dbReference type="NCBIfam" id="TIGR01027">
    <property type="entry name" value="proB"/>
    <property type="match status" value="1"/>
</dbReference>
<dbReference type="InterPro" id="IPR036393">
    <property type="entry name" value="AceGlu_kinase-like_sf"/>
</dbReference>
<organism evidence="10 11">
    <name type="scientific">Rathayibacter toxicus</name>
    <dbReference type="NCBI Taxonomy" id="145458"/>
    <lineage>
        <taxon>Bacteria</taxon>
        <taxon>Bacillati</taxon>
        <taxon>Actinomycetota</taxon>
        <taxon>Actinomycetes</taxon>
        <taxon>Micrococcales</taxon>
        <taxon>Microbacteriaceae</taxon>
        <taxon>Rathayibacter</taxon>
    </lineage>
</organism>
<keyword evidence="7" id="KW-0067">ATP-binding</keyword>
<dbReference type="Gene3D" id="3.40.1160.10">
    <property type="entry name" value="Acetylglutamate kinase-like"/>
    <property type="match status" value="1"/>
</dbReference>
<evidence type="ECO:0000256" key="1">
    <source>
        <dbReference type="ARBA" id="ARBA00022490"/>
    </source>
</evidence>
<dbReference type="SMART" id="SM00359">
    <property type="entry name" value="PUA"/>
    <property type="match status" value="1"/>
</dbReference>
<dbReference type="PANTHER" id="PTHR43654">
    <property type="entry name" value="GLUTAMATE 5-KINASE"/>
    <property type="match status" value="1"/>
</dbReference>
<keyword evidence="3" id="KW-0641">Proline biosynthesis</keyword>
<evidence type="ECO:0000256" key="2">
    <source>
        <dbReference type="ARBA" id="ARBA00022605"/>
    </source>
</evidence>
<dbReference type="InterPro" id="IPR001057">
    <property type="entry name" value="Glu/AcGlu_kinase"/>
</dbReference>
<evidence type="ECO:0000256" key="5">
    <source>
        <dbReference type="ARBA" id="ARBA00022741"/>
    </source>
</evidence>
<proteinExistence type="predicted"/>
<dbReference type="GO" id="GO:0005524">
    <property type="term" value="F:ATP binding"/>
    <property type="evidence" value="ECO:0007669"/>
    <property type="project" value="UniProtKB-KW"/>
</dbReference>
<dbReference type="EMBL" id="PSWU01000007">
    <property type="protein sequence ID" value="PPI15371.1"/>
    <property type="molecule type" value="Genomic_DNA"/>
</dbReference>